<organism evidence="2">
    <name type="scientific">Mucor ambiguus</name>
    <dbReference type="NCBI Taxonomy" id="91626"/>
    <lineage>
        <taxon>Eukaryota</taxon>
        <taxon>Fungi</taxon>
        <taxon>Fungi incertae sedis</taxon>
        <taxon>Mucoromycota</taxon>
        <taxon>Mucoromycotina</taxon>
        <taxon>Mucoromycetes</taxon>
        <taxon>Mucorales</taxon>
        <taxon>Mucorineae</taxon>
        <taxon>Mucoraceae</taxon>
        <taxon>Mucor</taxon>
    </lineage>
</organism>
<dbReference type="OrthoDB" id="2250154at2759"/>
<sequence>MGCCPSRDTHSDHNQPIHAETPLLDADELKKQEEQAWKSIIENASNMMINTTSSNSNYTLLPQEVEQRTKKYKSILRKSKVAPLSYNNQILCNNITKSKPVNILTEAQPYGGLSVESLLWLDTSLRDIRVAKKRLSTSLKLENTNSILISMKRITPLANKKANTNRRSFAAA</sequence>
<dbReference type="EMBL" id="DF836470">
    <property type="protein sequence ID" value="GAN07888.1"/>
    <property type="molecule type" value="Genomic_DNA"/>
</dbReference>
<reference evidence="2" key="1">
    <citation type="submission" date="2014-09" db="EMBL/GenBank/DDBJ databases">
        <title>Draft genome sequence of an oleaginous Mucoromycotina fungus Mucor ambiguus NBRC6742.</title>
        <authorList>
            <person name="Takeda I."/>
            <person name="Yamane N."/>
            <person name="Morita T."/>
            <person name="Tamano K."/>
            <person name="Machida M."/>
            <person name="Baker S."/>
            <person name="Koike H."/>
        </authorList>
    </citation>
    <scope>NUCLEOTIDE SEQUENCE</scope>
    <source>
        <strain evidence="2">NBRC 6742</strain>
    </source>
</reference>
<evidence type="ECO:0000313" key="2">
    <source>
        <dbReference type="EMBL" id="GAN07888.1"/>
    </source>
</evidence>
<evidence type="ECO:0000313" key="3">
    <source>
        <dbReference type="Proteomes" id="UP000053815"/>
    </source>
</evidence>
<accession>A0A0C9N000</accession>
<evidence type="ECO:0008006" key="4">
    <source>
        <dbReference type="Google" id="ProtNLM"/>
    </source>
</evidence>
<feature type="region of interest" description="Disordered" evidence="1">
    <location>
        <begin position="1"/>
        <end position="20"/>
    </location>
</feature>
<dbReference type="AlphaFoldDB" id="A0A0C9N000"/>
<name>A0A0C9N000_9FUNG</name>
<protein>
    <recommendedName>
        <fullName evidence="4">Late endosomal/lysosomal adaptor and MAPK and MTOR activator 1</fullName>
    </recommendedName>
</protein>
<gene>
    <name evidence="2" type="ORF">MAM1_0181c07392</name>
</gene>
<keyword evidence="3" id="KW-1185">Reference proteome</keyword>
<proteinExistence type="predicted"/>
<evidence type="ECO:0000256" key="1">
    <source>
        <dbReference type="SAM" id="MobiDB-lite"/>
    </source>
</evidence>
<dbReference type="Proteomes" id="UP000053815">
    <property type="component" value="Unassembled WGS sequence"/>
</dbReference>